<feature type="signal peptide" evidence="4">
    <location>
        <begin position="1"/>
        <end position="23"/>
    </location>
</feature>
<dbReference type="STRING" id="4081.A0A3Q7EFV0"/>
<dbReference type="GO" id="GO:0004857">
    <property type="term" value="F:enzyme inhibitor activity"/>
    <property type="evidence" value="ECO:0000318"/>
    <property type="project" value="GO_Central"/>
</dbReference>
<dbReference type="GO" id="GO:0009505">
    <property type="term" value="C:plant-type cell wall"/>
    <property type="evidence" value="ECO:0000318"/>
    <property type="project" value="GO_Central"/>
</dbReference>
<evidence type="ECO:0000256" key="2">
    <source>
        <dbReference type="ARBA" id="ARBA00023157"/>
    </source>
</evidence>
<protein>
    <recommendedName>
        <fullName evidence="5">Pectinesterase inhibitor domain-containing protein</fullName>
    </recommendedName>
</protein>
<dbReference type="InterPro" id="IPR035513">
    <property type="entry name" value="Invertase/methylesterase_inhib"/>
</dbReference>
<dbReference type="SUPFAM" id="SSF101148">
    <property type="entry name" value="Plant invertase/pectin methylesterase inhibitor"/>
    <property type="match status" value="1"/>
</dbReference>
<dbReference type="Pfam" id="PF04043">
    <property type="entry name" value="PMEI"/>
    <property type="match status" value="1"/>
</dbReference>
<dbReference type="Gene3D" id="1.20.140.40">
    <property type="entry name" value="Invertase/pectin methylesterase inhibitor family protein"/>
    <property type="match status" value="1"/>
</dbReference>
<feature type="domain" description="Pectinesterase inhibitor" evidence="5">
    <location>
        <begin position="21"/>
        <end position="166"/>
    </location>
</feature>
<evidence type="ECO:0000259" key="5">
    <source>
        <dbReference type="SMART" id="SM00856"/>
    </source>
</evidence>
<dbReference type="PANTHER" id="PTHR35357">
    <property type="entry name" value="OS02G0537100 PROTEIN"/>
    <property type="match status" value="1"/>
</dbReference>
<dbReference type="PANTHER" id="PTHR35357:SF8">
    <property type="entry name" value="OS01G0111000 PROTEIN"/>
    <property type="match status" value="1"/>
</dbReference>
<dbReference type="OMA" id="AYCDNVY"/>
<comment type="similarity">
    <text evidence="3">Belongs to the PMEI family.</text>
</comment>
<name>A0A3Q7EFV0_SOLLC</name>
<evidence type="ECO:0000256" key="3">
    <source>
        <dbReference type="ARBA" id="ARBA00038471"/>
    </source>
</evidence>
<dbReference type="Proteomes" id="UP000004994">
    <property type="component" value="Chromosome 1"/>
</dbReference>
<evidence type="ECO:0000313" key="7">
    <source>
        <dbReference type="Proteomes" id="UP000004994"/>
    </source>
</evidence>
<evidence type="ECO:0000256" key="4">
    <source>
        <dbReference type="SAM" id="SignalP"/>
    </source>
</evidence>
<dbReference type="SMART" id="SM00856">
    <property type="entry name" value="PMEI"/>
    <property type="match status" value="1"/>
</dbReference>
<sequence length="172" mass="19032">MNFVKALSLIFMLFLFFVTFSSGDLIEDVCRRSSDYKTCIDALRADPKSSSADKKGLARILLQQCLTKTKSIYNKIVSLLEQVKEPIILQSLQVCKENYDSAIDDATSALKYFDANDIFGASSAATGIASAPQTCEDSFAEPPVRISPIKSIDKDFMNFIGLTITLLHQLKN</sequence>
<organism evidence="6">
    <name type="scientific">Solanum lycopersicum</name>
    <name type="common">Tomato</name>
    <name type="synonym">Lycopersicon esculentum</name>
    <dbReference type="NCBI Taxonomy" id="4081"/>
    <lineage>
        <taxon>Eukaryota</taxon>
        <taxon>Viridiplantae</taxon>
        <taxon>Streptophyta</taxon>
        <taxon>Embryophyta</taxon>
        <taxon>Tracheophyta</taxon>
        <taxon>Spermatophyta</taxon>
        <taxon>Magnoliopsida</taxon>
        <taxon>eudicotyledons</taxon>
        <taxon>Gunneridae</taxon>
        <taxon>Pentapetalae</taxon>
        <taxon>asterids</taxon>
        <taxon>lamiids</taxon>
        <taxon>Solanales</taxon>
        <taxon>Solanaceae</taxon>
        <taxon>Solanoideae</taxon>
        <taxon>Solaneae</taxon>
        <taxon>Solanum</taxon>
        <taxon>Solanum subgen. Lycopersicon</taxon>
    </lineage>
</organism>
<dbReference type="InterPro" id="IPR006501">
    <property type="entry name" value="Pectinesterase_inhib_dom"/>
</dbReference>
<proteinExistence type="inferred from homology"/>
<keyword evidence="1 4" id="KW-0732">Signal</keyword>
<feature type="chain" id="PRO_5018637887" description="Pectinesterase inhibitor domain-containing protein" evidence="4">
    <location>
        <begin position="24"/>
        <end position="172"/>
    </location>
</feature>
<dbReference type="EnsemblPlants" id="Solyc01g067417.1.1">
    <property type="protein sequence ID" value="Solyc01g067417.1.1.1"/>
    <property type="gene ID" value="Solyc01g067417.1"/>
</dbReference>
<dbReference type="CDD" id="cd14859">
    <property type="entry name" value="PMEI_like"/>
    <property type="match status" value="1"/>
</dbReference>
<dbReference type="AlphaFoldDB" id="A0A3Q7EFV0"/>
<evidence type="ECO:0000313" key="6">
    <source>
        <dbReference type="EnsemblPlants" id="Solyc01g067417.1.1.1"/>
    </source>
</evidence>
<keyword evidence="7" id="KW-1185">Reference proteome</keyword>
<reference evidence="6" key="1">
    <citation type="journal article" date="2012" name="Nature">
        <title>The tomato genome sequence provides insights into fleshy fruit evolution.</title>
        <authorList>
            <consortium name="Tomato Genome Consortium"/>
        </authorList>
    </citation>
    <scope>NUCLEOTIDE SEQUENCE [LARGE SCALE GENOMIC DNA]</scope>
    <source>
        <strain evidence="6">cv. Heinz 1706</strain>
    </source>
</reference>
<keyword evidence="2" id="KW-1015">Disulfide bond</keyword>
<evidence type="ECO:0000256" key="1">
    <source>
        <dbReference type="ARBA" id="ARBA00022729"/>
    </source>
</evidence>
<dbReference type="GO" id="GO:0009827">
    <property type="term" value="P:plant-type cell wall modification"/>
    <property type="evidence" value="ECO:0000318"/>
    <property type="project" value="GO_Central"/>
</dbReference>
<dbReference type="NCBIfam" id="TIGR01614">
    <property type="entry name" value="PME_inhib"/>
    <property type="match status" value="1"/>
</dbReference>
<dbReference type="InParanoid" id="A0A3Q7EFV0"/>
<dbReference type="Gramene" id="Solyc01g067417.1.1">
    <property type="protein sequence ID" value="Solyc01g067417.1.1.1"/>
    <property type="gene ID" value="Solyc01g067417.1"/>
</dbReference>
<accession>A0A3Q7EFV0</accession>
<reference evidence="6" key="2">
    <citation type="submission" date="2019-01" db="UniProtKB">
        <authorList>
            <consortium name="EnsemblPlants"/>
        </authorList>
    </citation>
    <scope>IDENTIFICATION</scope>
    <source>
        <strain evidence="6">cv. Heinz 1706</strain>
    </source>
</reference>